<gene>
    <name evidence="2" type="ordered locus">MexAM1_META2p0641</name>
</gene>
<accession>C5B4V5</accession>
<reference evidence="2 3" key="1">
    <citation type="journal article" date="2009" name="PLoS ONE">
        <title>Methylobacterium genome sequences: a reference blueprint to investigate microbial metabolism of C1 compounds from natural and industrial sources.</title>
        <authorList>
            <person name="Vuilleumier S."/>
            <person name="Chistoserdova L."/>
            <person name="Lee M.-C."/>
            <person name="Bringel F."/>
            <person name="Lajus A."/>
            <person name="Zhou Y."/>
            <person name="Gourion B."/>
            <person name="Barbe V."/>
            <person name="Chang J."/>
            <person name="Cruveiller S."/>
            <person name="Dossat C."/>
            <person name="Gillett W."/>
            <person name="Gruffaz C."/>
            <person name="Haugen E."/>
            <person name="Hourcade E."/>
            <person name="Levy R."/>
            <person name="Mangenot S."/>
            <person name="Muller E."/>
            <person name="Nadalig T."/>
            <person name="Pagni M."/>
            <person name="Penny C."/>
            <person name="Peyraud R."/>
            <person name="Robinson D.G."/>
            <person name="Roche D."/>
            <person name="Rouy Z."/>
            <person name="Saenampechek C."/>
            <person name="Salvignol G."/>
            <person name="Vallenet D."/>
            <person name="Wu Z."/>
            <person name="Marx C.J."/>
            <person name="Vorholt J.A."/>
            <person name="Olson M.V."/>
            <person name="Kaul R."/>
            <person name="Weissenbach J."/>
            <person name="Medigue C."/>
            <person name="Lidstrom M.E."/>
        </authorList>
    </citation>
    <scope>NUCLEOTIDE SEQUENCE [LARGE SCALE GENOMIC DNA]</scope>
    <source>
        <strain evidence="3">ATCC 14718 / DSM 1338 / JCM 2805 / NCIMB 9133 / AM1</strain>
    </source>
</reference>
<dbReference type="EMBL" id="CP001511">
    <property type="protein sequence ID" value="ACS43487.1"/>
    <property type="molecule type" value="Genomic_DNA"/>
</dbReference>
<sequence length="38" mass="4110">MRAPWHFKIASAAQNSEADTPPRADAGRVLSTAKQDLT</sequence>
<name>C5B4V5_METEA</name>
<evidence type="ECO:0000313" key="2">
    <source>
        <dbReference type="EMBL" id="ACS43487.1"/>
    </source>
</evidence>
<evidence type="ECO:0000313" key="3">
    <source>
        <dbReference type="Proteomes" id="UP000009081"/>
    </source>
</evidence>
<protein>
    <submittedName>
        <fullName evidence="2">Uncharacterized protein</fullName>
    </submittedName>
</protein>
<organism evidence="2 3">
    <name type="scientific">Methylorubrum extorquens (strain ATCC 14718 / DSM 1338 / JCM 2805 / NCIMB 9133 / AM1)</name>
    <name type="common">Methylobacterium extorquens</name>
    <dbReference type="NCBI Taxonomy" id="272630"/>
    <lineage>
        <taxon>Bacteria</taxon>
        <taxon>Pseudomonadati</taxon>
        <taxon>Pseudomonadota</taxon>
        <taxon>Alphaproteobacteria</taxon>
        <taxon>Hyphomicrobiales</taxon>
        <taxon>Methylobacteriaceae</taxon>
        <taxon>Methylorubrum</taxon>
    </lineage>
</organism>
<evidence type="ECO:0000256" key="1">
    <source>
        <dbReference type="SAM" id="MobiDB-lite"/>
    </source>
</evidence>
<feature type="region of interest" description="Disordered" evidence="1">
    <location>
        <begin position="12"/>
        <end position="38"/>
    </location>
</feature>
<dbReference type="KEGG" id="mea:Mex_2p0641"/>
<geneLocation type="plasmid" evidence="2 3">
    <name>megaplasmid</name>
</geneLocation>
<dbReference type="AlphaFoldDB" id="C5B4V5"/>
<keyword evidence="3" id="KW-1185">Reference proteome</keyword>
<proteinExistence type="predicted"/>
<dbReference type="Proteomes" id="UP000009081">
    <property type="component" value="Plasmid megaplasmid"/>
</dbReference>
<keyword evidence="2" id="KW-0614">Plasmid</keyword>
<dbReference type="HOGENOM" id="CLU_3329982_0_0_5"/>